<evidence type="ECO:0000259" key="2">
    <source>
        <dbReference type="PROSITE" id="PS50304"/>
    </source>
</evidence>
<dbReference type="RefSeq" id="XP_008467419.1">
    <property type="nucleotide sequence ID" value="XM_008469197.3"/>
</dbReference>
<dbReference type="GeneID" id="103504901"/>
<feature type="domain" description="Tudor" evidence="2">
    <location>
        <begin position="417"/>
        <end position="471"/>
    </location>
</feature>
<dbReference type="STRING" id="121845.A0A1S3CUQ1"/>
<dbReference type="SUPFAM" id="SSF63748">
    <property type="entry name" value="Tudor/PWWP/MBT"/>
    <property type="match status" value="2"/>
</dbReference>
<evidence type="ECO:0000313" key="3">
    <source>
        <dbReference type="Proteomes" id="UP000079169"/>
    </source>
</evidence>
<reference evidence="4" key="1">
    <citation type="submission" date="2025-08" db="UniProtKB">
        <authorList>
            <consortium name="RefSeq"/>
        </authorList>
    </citation>
    <scope>IDENTIFICATION</scope>
</reference>
<accession>A0A1S3CUQ1</accession>
<proteinExistence type="predicted"/>
<dbReference type="PaxDb" id="121845-A0A1S3CUQ1"/>
<gene>
    <name evidence="4" type="primary">LOC103504901</name>
</gene>
<dbReference type="CDD" id="cd20379">
    <property type="entry name" value="Tudor_dTUD-like"/>
    <property type="match status" value="1"/>
</dbReference>
<evidence type="ECO:0000256" key="1">
    <source>
        <dbReference type="SAM" id="MobiDB-lite"/>
    </source>
</evidence>
<feature type="compositionally biased region" description="Low complexity" evidence="1">
    <location>
        <begin position="118"/>
        <end position="130"/>
    </location>
</feature>
<dbReference type="Pfam" id="PF00567">
    <property type="entry name" value="TUDOR"/>
    <property type="match status" value="1"/>
</dbReference>
<sequence length="523" mass="60071">MFCSSDPNKISSAMLPSNIMMRKSPRTKSDVFTIDSKSLLQMSSKEAISLIDLRDQMRKQFSPQELDFFQYNYNLKMLDIRQLDRIYFQTSALPYFMSSMSGNHSGSKSSLTTKQNKGSKLSDSISLSGSHQSIQTDSEYLYEKTEDLKAKSRHSFPLENKENNQHNRSYDKGVFKHLNDNENTVEEASSSQCSQVGDFIYDVVFGDCGENQIYHVYKKSQAHIIEDIHNRILEKLKTNSLVTCPLKLRNKMVINISNRWYRAIITSWPPRIPGSILVKLVDVGRYIDVDKQNIHCYEIPSEICQKPLSFQIKVHSVTENVSVGCIATVEQLNNNKPVDVNVLQVIGFDDNGMSVITSSSTNDKITSDVPVTLNNPITVLMLSKDGDCNWVQDKKMLDVFVDWYEILEQNKSEFTQTPQCGDYCLKKYDDVWCRAVVRNENPLKIFYIDYGNEEVVSNPKHLKPMPSLCLSHEPSAFKIKWANRKNENITFQYKEELNIIPVQALGDNTYLGKYFTLIMEMRK</sequence>
<feature type="region of interest" description="Disordered" evidence="1">
    <location>
        <begin position="102"/>
        <end position="130"/>
    </location>
</feature>
<dbReference type="Gene3D" id="2.30.30.140">
    <property type="match status" value="1"/>
</dbReference>
<keyword evidence="3" id="KW-1185">Reference proteome</keyword>
<protein>
    <submittedName>
        <fullName evidence="4">Uncharacterized protein LOC103504901</fullName>
    </submittedName>
</protein>
<name>A0A1S3CUQ1_DIACI</name>
<dbReference type="AlphaFoldDB" id="A0A1S3CUQ1"/>
<dbReference type="KEGG" id="dci:103504901"/>
<dbReference type="InterPro" id="IPR002999">
    <property type="entry name" value="Tudor"/>
</dbReference>
<organism evidence="3 4">
    <name type="scientific">Diaphorina citri</name>
    <name type="common">Asian citrus psyllid</name>
    <dbReference type="NCBI Taxonomy" id="121845"/>
    <lineage>
        <taxon>Eukaryota</taxon>
        <taxon>Metazoa</taxon>
        <taxon>Ecdysozoa</taxon>
        <taxon>Arthropoda</taxon>
        <taxon>Hexapoda</taxon>
        <taxon>Insecta</taxon>
        <taxon>Pterygota</taxon>
        <taxon>Neoptera</taxon>
        <taxon>Paraneoptera</taxon>
        <taxon>Hemiptera</taxon>
        <taxon>Sternorrhyncha</taxon>
        <taxon>Psylloidea</taxon>
        <taxon>Psyllidae</taxon>
        <taxon>Diaphorininae</taxon>
        <taxon>Diaphorina</taxon>
    </lineage>
</organism>
<evidence type="ECO:0000313" key="4">
    <source>
        <dbReference type="RefSeq" id="XP_008467419.1"/>
    </source>
</evidence>
<dbReference type="Proteomes" id="UP000079169">
    <property type="component" value="Unplaced"/>
</dbReference>
<dbReference type="PROSITE" id="PS50304">
    <property type="entry name" value="TUDOR"/>
    <property type="match status" value="1"/>
</dbReference>
<dbReference type="SMART" id="SM00333">
    <property type="entry name" value="TUDOR"/>
    <property type="match status" value="2"/>
</dbReference>